<organism evidence="7 8">
    <name type="scientific">Owenia fusiformis</name>
    <name type="common">Polychaete worm</name>
    <dbReference type="NCBI Taxonomy" id="6347"/>
    <lineage>
        <taxon>Eukaryota</taxon>
        <taxon>Metazoa</taxon>
        <taxon>Spiralia</taxon>
        <taxon>Lophotrochozoa</taxon>
        <taxon>Annelida</taxon>
        <taxon>Polychaeta</taxon>
        <taxon>Sedentaria</taxon>
        <taxon>Canalipalpata</taxon>
        <taxon>Sabellida</taxon>
        <taxon>Oweniida</taxon>
        <taxon>Oweniidae</taxon>
        <taxon>Owenia</taxon>
    </lineage>
</organism>
<dbReference type="PANTHER" id="PTHR35971:SF5">
    <property type="entry name" value="OBSCURIN LIKE CYTOSKELETAL ADAPTOR 1"/>
    <property type="match status" value="1"/>
</dbReference>
<sequence>MQFEEDEDIETNEHFQTVEQISQYNSEIMDNIQTEHTSEVTERTVTVIEGEDLEFETIEGSVDDDQETLRSVITGFLSSTDDRENTVSNTTGANQYKSSESESSQSILTATTETITTRSQHITEYDIEYSQSTKSAENRELADSDKRSELDVIIRGRDENLRDVVTSILMQRDNETFIHQQADTMSKEIIDKAIHDVTLLTPKDELDNMDELIVELGLATQKETSAFRTLLENLTLSEGSDAYFTCETMEPDTDVEWYISGIEIETSKKYEIQVEDTIHTLIIKDITADDSGEVTAKCGNQTSTAYLYVEGRTPYRKSRNVLYFKL</sequence>
<proteinExistence type="predicted"/>
<dbReference type="Proteomes" id="UP000749559">
    <property type="component" value="Unassembled WGS sequence"/>
</dbReference>
<accession>A0A8S4Q9E1</accession>
<evidence type="ECO:0000256" key="2">
    <source>
        <dbReference type="ARBA" id="ARBA00022490"/>
    </source>
</evidence>
<dbReference type="FunFam" id="2.60.40.10:FF:000214">
    <property type="entry name" value="titin isoform X1"/>
    <property type="match status" value="1"/>
</dbReference>
<keyword evidence="4" id="KW-1015">Disulfide bond</keyword>
<evidence type="ECO:0000256" key="1">
    <source>
        <dbReference type="ARBA" id="ARBA00004496"/>
    </source>
</evidence>
<comment type="subcellular location">
    <subcellularLocation>
        <location evidence="1">Cytoplasm</location>
    </subcellularLocation>
</comment>
<dbReference type="AlphaFoldDB" id="A0A8S4Q9E1"/>
<evidence type="ECO:0000256" key="4">
    <source>
        <dbReference type="ARBA" id="ARBA00023157"/>
    </source>
</evidence>
<dbReference type="EMBL" id="CAIIXF020000058">
    <property type="protein sequence ID" value="CAH1802754.1"/>
    <property type="molecule type" value="Genomic_DNA"/>
</dbReference>
<keyword evidence="2" id="KW-0963">Cytoplasm</keyword>
<dbReference type="GO" id="GO:0005737">
    <property type="term" value="C:cytoplasm"/>
    <property type="evidence" value="ECO:0007669"/>
    <property type="project" value="UniProtKB-SubCell"/>
</dbReference>
<dbReference type="Pfam" id="PF07679">
    <property type="entry name" value="I-set"/>
    <property type="match status" value="1"/>
</dbReference>
<reference evidence="7" key="1">
    <citation type="submission" date="2022-03" db="EMBL/GenBank/DDBJ databases">
        <authorList>
            <person name="Martin C."/>
        </authorList>
    </citation>
    <scope>NUCLEOTIDE SEQUENCE</scope>
</reference>
<dbReference type="InterPro" id="IPR036179">
    <property type="entry name" value="Ig-like_dom_sf"/>
</dbReference>
<dbReference type="Gene3D" id="2.60.40.10">
    <property type="entry name" value="Immunoglobulins"/>
    <property type="match status" value="1"/>
</dbReference>
<evidence type="ECO:0000256" key="3">
    <source>
        <dbReference type="ARBA" id="ARBA00022553"/>
    </source>
</evidence>
<dbReference type="InterPro" id="IPR013098">
    <property type="entry name" value="Ig_I-set"/>
</dbReference>
<feature type="compositionally biased region" description="Polar residues" evidence="5">
    <location>
        <begin position="86"/>
        <end position="97"/>
    </location>
</feature>
<feature type="region of interest" description="Disordered" evidence="5">
    <location>
        <begin position="81"/>
        <end position="105"/>
    </location>
</feature>
<evidence type="ECO:0000313" key="8">
    <source>
        <dbReference type="Proteomes" id="UP000749559"/>
    </source>
</evidence>
<feature type="domain" description="Ig-like" evidence="6">
    <location>
        <begin position="225"/>
        <end position="308"/>
    </location>
</feature>
<keyword evidence="3" id="KW-0597">Phosphoprotein</keyword>
<evidence type="ECO:0000313" key="7">
    <source>
        <dbReference type="EMBL" id="CAH1802754.1"/>
    </source>
</evidence>
<comment type="caution">
    <text evidence="7">The sequence shown here is derived from an EMBL/GenBank/DDBJ whole genome shotgun (WGS) entry which is preliminary data.</text>
</comment>
<dbReference type="InterPro" id="IPR007110">
    <property type="entry name" value="Ig-like_dom"/>
</dbReference>
<evidence type="ECO:0000259" key="6">
    <source>
        <dbReference type="PROSITE" id="PS50835"/>
    </source>
</evidence>
<dbReference type="SMART" id="SM00409">
    <property type="entry name" value="IG"/>
    <property type="match status" value="1"/>
</dbReference>
<dbReference type="PROSITE" id="PS50835">
    <property type="entry name" value="IG_LIKE"/>
    <property type="match status" value="1"/>
</dbReference>
<gene>
    <name evidence="7" type="ORF">OFUS_LOCUS26401</name>
</gene>
<keyword evidence="8" id="KW-1185">Reference proteome</keyword>
<dbReference type="InterPro" id="IPR003599">
    <property type="entry name" value="Ig_sub"/>
</dbReference>
<protein>
    <recommendedName>
        <fullName evidence="6">Ig-like domain-containing protein</fullName>
    </recommendedName>
</protein>
<dbReference type="InterPro" id="IPR052385">
    <property type="entry name" value="Obscurin/Obscurin-like_Reg"/>
</dbReference>
<name>A0A8S4Q9E1_OWEFU</name>
<dbReference type="SUPFAM" id="SSF48726">
    <property type="entry name" value="Immunoglobulin"/>
    <property type="match status" value="1"/>
</dbReference>
<dbReference type="OrthoDB" id="6141271at2759"/>
<dbReference type="InterPro" id="IPR013783">
    <property type="entry name" value="Ig-like_fold"/>
</dbReference>
<dbReference type="PANTHER" id="PTHR35971">
    <property type="entry name" value="SI:DKEY-31G6.6"/>
    <property type="match status" value="1"/>
</dbReference>
<evidence type="ECO:0000256" key="5">
    <source>
        <dbReference type="SAM" id="MobiDB-lite"/>
    </source>
</evidence>